<keyword evidence="11" id="KW-1185">Reference proteome</keyword>
<dbReference type="InterPro" id="IPR022398">
    <property type="entry name" value="Peptidase_S8_His-AS"/>
</dbReference>
<keyword evidence="2 5" id="KW-0645">Protease</keyword>
<feature type="signal peptide" evidence="7">
    <location>
        <begin position="1"/>
        <end position="35"/>
    </location>
</feature>
<dbReference type="PANTHER" id="PTHR43806:SF11">
    <property type="entry name" value="CEREVISIN-RELATED"/>
    <property type="match status" value="1"/>
</dbReference>
<dbReference type="Gene3D" id="3.40.50.200">
    <property type="entry name" value="Peptidase S8/S53 domain"/>
    <property type="match status" value="1"/>
</dbReference>
<protein>
    <submittedName>
        <fullName evidence="10">S8 family serine peptidase</fullName>
    </submittedName>
</protein>
<dbReference type="AlphaFoldDB" id="A0A7J5UV42"/>
<feature type="active site" description="Charge relay system" evidence="5">
    <location>
        <position position="352"/>
    </location>
</feature>
<dbReference type="EMBL" id="WHJE01000001">
    <property type="protein sequence ID" value="KAE8766147.1"/>
    <property type="molecule type" value="Genomic_DNA"/>
</dbReference>
<sequence>MSNRPSRPGHRSRAFAAATALLAAASLAVPAAAYAAPSAKAAPQAAKATYIVTLKDDVPARGVARAVQANPKFVYDTALDGFVADLNDAQVRTLLRNPAVKAVEKDQVISLGEPAITPTTATATATKVTTQNLPGNLDLWGLDRLDQPRLPLNGSYRYTETGDGVTVFVVDTGIDTTHPEFGGRAVNVFDAFGGTGKDDNGHGTHVAGTIGGKTVGVAKDVRLAGVKVLDASGNGAYSAIIAGLDYVAKNSPGPAVANLSLGGPNSAALNTAVENLSASGVAVVVAAGNEGRNAANVSPASAPSAITVAATDKNDDRAAYSNYGPVVDLYAPGTAITSTFLGRKYATGSGTSMAAPHVAAVAALYKDAVGEASSATVQSYLKSIATPGVVKSNPSGTANRLLNKSTL</sequence>
<evidence type="ECO:0000256" key="6">
    <source>
        <dbReference type="RuleBase" id="RU003355"/>
    </source>
</evidence>
<dbReference type="PROSITE" id="PS51892">
    <property type="entry name" value="SUBTILASE"/>
    <property type="match status" value="1"/>
</dbReference>
<dbReference type="InterPro" id="IPR000209">
    <property type="entry name" value="Peptidase_S8/S53_dom"/>
</dbReference>
<dbReference type="GO" id="GO:0004252">
    <property type="term" value="F:serine-type endopeptidase activity"/>
    <property type="evidence" value="ECO:0007669"/>
    <property type="project" value="UniProtKB-UniRule"/>
</dbReference>
<evidence type="ECO:0000256" key="4">
    <source>
        <dbReference type="ARBA" id="ARBA00022825"/>
    </source>
</evidence>
<dbReference type="InterPro" id="IPR010259">
    <property type="entry name" value="S8pro/Inhibitor_I9"/>
</dbReference>
<dbReference type="InterPro" id="IPR050131">
    <property type="entry name" value="Peptidase_S8_subtilisin-like"/>
</dbReference>
<dbReference type="InterPro" id="IPR037045">
    <property type="entry name" value="S8pro/Inhibitor_I9_sf"/>
</dbReference>
<comment type="caution">
    <text evidence="10">The sequence shown here is derived from an EMBL/GenBank/DDBJ whole genome shotgun (WGS) entry which is preliminary data.</text>
</comment>
<dbReference type="PROSITE" id="PS00138">
    <property type="entry name" value="SUBTILASE_SER"/>
    <property type="match status" value="1"/>
</dbReference>
<keyword evidence="4 5" id="KW-0720">Serine protease</keyword>
<feature type="domain" description="Inhibitor I9" evidence="9">
    <location>
        <begin position="68"/>
        <end position="111"/>
    </location>
</feature>
<evidence type="ECO:0000313" key="10">
    <source>
        <dbReference type="EMBL" id="KAE8766147.1"/>
    </source>
</evidence>
<dbReference type="Proteomes" id="UP000451860">
    <property type="component" value="Unassembled WGS sequence"/>
</dbReference>
<reference evidence="10 11" key="1">
    <citation type="submission" date="2019-10" db="EMBL/GenBank/DDBJ databases">
        <title>Georgenia wutianyii sp. nov. and Georgenia yuyongxinii sp. nov. isolated from plateau pika (Ochotona curzoniae) in the Qinghai-Tibet plateau of China.</title>
        <authorList>
            <person name="Tian Z."/>
        </authorList>
    </citation>
    <scope>NUCLEOTIDE SEQUENCE [LARGE SCALE GENOMIC DNA]</scope>
    <source>
        <strain evidence="10 11">DSM 21501</strain>
    </source>
</reference>
<feature type="domain" description="Peptidase S8/S53" evidence="8">
    <location>
        <begin position="162"/>
        <end position="387"/>
    </location>
</feature>
<feature type="active site" description="Charge relay system" evidence="5">
    <location>
        <position position="171"/>
    </location>
</feature>
<dbReference type="SUPFAM" id="SSF52743">
    <property type="entry name" value="Subtilisin-like"/>
    <property type="match status" value="1"/>
</dbReference>
<proteinExistence type="inferred from homology"/>
<dbReference type="SUPFAM" id="SSF54897">
    <property type="entry name" value="Protease propeptides/inhibitors"/>
    <property type="match status" value="1"/>
</dbReference>
<feature type="chain" id="PRO_5029475600" evidence="7">
    <location>
        <begin position="36"/>
        <end position="407"/>
    </location>
</feature>
<dbReference type="RefSeq" id="WP_152199483.1">
    <property type="nucleotide sequence ID" value="NZ_VUKF01000001.1"/>
</dbReference>
<keyword evidence="7" id="KW-0732">Signal</keyword>
<evidence type="ECO:0000256" key="2">
    <source>
        <dbReference type="ARBA" id="ARBA00022670"/>
    </source>
</evidence>
<evidence type="ECO:0000259" key="8">
    <source>
        <dbReference type="Pfam" id="PF00082"/>
    </source>
</evidence>
<evidence type="ECO:0000256" key="1">
    <source>
        <dbReference type="ARBA" id="ARBA00011073"/>
    </source>
</evidence>
<name>A0A7J5UV42_9MICO</name>
<dbReference type="OrthoDB" id="9790784at2"/>
<dbReference type="PROSITE" id="PS00136">
    <property type="entry name" value="SUBTILASE_ASP"/>
    <property type="match status" value="1"/>
</dbReference>
<dbReference type="InterPro" id="IPR036852">
    <property type="entry name" value="Peptidase_S8/S53_dom_sf"/>
</dbReference>
<dbReference type="Gene3D" id="3.30.70.80">
    <property type="entry name" value="Peptidase S8 propeptide/proteinase inhibitor I9"/>
    <property type="match status" value="1"/>
</dbReference>
<gene>
    <name evidence="10" type="ORF">GB883_00485</name>
</gene>
<dbReference type="GO" id="GO:0006508">
    <property type="term" value="P:proteolysis"/>
    <property type="evidence" value="ECO:0007669"/>
    <property type="project" value="UniProtKB-KW"/>
</dbReference>
<evidence type="ECO:0000256" key="7">
    <source>
        <dbReference type="SAM" id="SignalP"/>
    </source>
</evidence>
<dbReference type="InterPro" id="IPR006311">
    <property type="entry name" value="TAT_signal"/>
</dbReference>
<accession>A0A7J5UV42</accession>
<organism evidence="10 11">
    <name type="scientific">Georgenia thermotolerans</name>
    <dbReference type="NCBI Taxonomy" id="527326"/>
    <lineage>
        <taxon>Bacteria</taxon>
        <taxon>Bacillati</taxon>
        <taxon>Actinomycetota</taxon>
        <taxon>Actinomycetes</taxon>
        <taxon>Micrococcales</taxon>
        <taxon>Bogoriellaceae</taxon>
        <taxon>Georgenia</taxon>
    </lineage>
</organism>
<dbReference type="Pfam" id="PF00082">
    <property type="entry name" value="Peptidase_S8"/>
    <property type="match status" value="1"/>
</dbReference>
<dbReference type="CDD" id="cd04077">
    <property type="entry name" value="Peptidases_S8_PCSK9_ProteinaseK_like"/>
    <property type="match status" value="1"/>
</dbReference>
<comment type="similarity">
    <text evidence="1 5 6">Belongs to the peptidase S8 family.</text>
</comment>
<feature type="active site" description="Charge relay system" evidence="5">
    <location>
        <position position="202"/>
    </location>
</feature>
<dbReference type="PRINTS" id="PR00723">
    <property type="entry name" value="SUBTILISIN"/>
</dbReference>
<dbReference type="PROSITE" id="PS51318">
    <property type="entry name" value="TAT"/>
    <property type="match status" value="1"/>
</dbReference>
<evidence type="ECO:0000256" key="3">
    <source>
        <dbReference type="ARBA" id="ARBA00022801"/>
    </source>
</evidence>
<dbReference type="FunFam" id="3.40.50.200:FF:000014">
    <property type="entry name" value="Proteinase K"/>
    <property type="match status" value="1"/>
</dbReference>
<keyword evidence="3 5" id="KW-0378">Hydrolase</keyword>
<dbReference type="PROSITE" id="PS00137">
    <property type="entry name" value="SUBTILASE_HIS"/>
    <property type="match status" value="1"/>
</dbReference>
<evidence type="ECO:0000256" key="5">
    <source>
        <dbReference type="PROSITE-ProRule" id="PRU01240"/>
    </source>
</evidence>
<dbReference type="InterPro" id="IPR023827">
    <property type="entry name" value="Peptidase_S8_Asp-AS"/>
</dbReference>
<dbReference type="InterPro" id="IPR015500">
    <property type="entry name" value="Peptidase_S8_subtilisin-rel"/>
</dbReference>
<dbReference type="GO" id="GO:0005615">
    <property type="term" value="C:extracellular space"/>
    <property type="evidence" value="ECO:0007669"/>
    <property type="project" value="TreeGrafter"/>
</dbReference>
<dbReference type="InterPro" id="IPR034193">
    <property type="entry name" value="PCSK9_ProteinaseK-like"/>
</dbReference>
<evidence type="ECO:0000313" key="11">
    <source>
        <dbReference type="Proteomes" id="UP000451860"/>
    </source>
</evidence>
<dbReference type="InterPro" id="IPR023828">
    <property type="entry name" value="Peptidase_S8_Ser-AS"/>
</dbReference>
<dbReference type="Pfam" id="PF05922">
    <property type="entry name" value="Inhibitor_I9"/>
    <property type="match status" value="1"/>
</dbReference>
<evidence type="ECO:0000259" key="9">
    <source>
        <dbReference type="Pfam" id="PF05922"/>
    </source>
</evidence>
<dbReference type="PANTHER" id="PTHR43806">
    <property type="entry name" value="PEPTIDASE S8"/>
    <property type="match status" value="1"/>
</dbReference>